<evidence type="ECO:0000256" key="1">
    <source>
        <dbReference type="SAM" id="MobiDB-lite"/>
    </source>
</evidence>
<protein>
    <submittedName>
        <fullName evidence="2">Uncharacterized protein</fullName>
    </submittedName>
</protein>
<dbReference type="AlphaFoldDB" id="A0A9Q0LLL9"/>
<evidence type="ECO:0000313" key="2">
    <source>
        <dbReference type="EMBL" id="KAJ5074770.1"/>
    </source>
</evidence>
<dbReference type="EMBL" id="JAPDFW010000069">
    <property type="protein sequence ID" value="KAJ5074770.1"/>
    <property type="molecule type" value="Genomic_DNA"/>
</dbReference>
<name>A0A9Q0LLL9_ANAIG</name>
<proteinExistence type="predicted"/>
<accession>A0A9Q0LLL9</accession>
<gene>
    <name evidence="2" type="ORF">M0811_08125</name>
</gene>
<dbReference type="Proteomes" id="UP001149090">
    <property type="component" value="Unassembled WGS sequence"/>
</dbReference>
<organism evidence="2 3">
    <name type="scientific">Anaeramoeba ignava</name>
    <name type="common">Anaerobic marine amoeba</name>
    <dbReference type="NCBI Taxonomy" id="1746090"/>
    <lineage>
        <taxon>Eukaryota</taxon>
        <taxon>Metamonada</taxon>
        <taxon>Anaeramoebidae</taxon>
        <taxon>Anaeramoeba</taxon>
    </lineage>
</organism>
<evidence type="ECO:0000313" key="3">
    <source>
        <dbReference type="Proteomes" id="UP001149090"/>
    </source>
</evidence>
<sequence length="153" mass="18062">MWKSWMQWVGKDENTYEFTEIKSSLFENDDNIIDFSVGCFQNLILTKRKIYIGLESIFFWYSQQLSHNKNMIKTATKNQNCKNANENSRNYTAKSPKNNHNTTRMNDNIYTSLGLNIDNENERVNINYSVTSNTDFIQPNQRKIKIQIATRNN</sequence>
<feature type="region of interest" description="Disordered" evidence="1">
    <location>
        <begin position="84"/>
        <end position="105"/>
    </location>
</feature>
<reference evidence="2" key="1">
    <citation type="submission" date="2022-10" db="EMBL/GenBank/DDBJ databases">
        <title>Novel sulphate-reducing endosymbionts in the free-living metamonad Anaeramoeba.</title>
        <authorList>
            <person name="Jerlstrom-Hultqvist J."/>
            <person name="Cepicka I."/>
            <person name="Gallot-Lavallee L."/>
            <person name="Salas-Leiva D."/>
            <person name="Curtis B.A."/>
            <person name="Zahonova K."/>
            <person name="Pipaliya S."/>
            <person name="Dacks J."/>
            <person name="Roger A.J."/>
        </authorList>
    </citation>
    <scope>NUCLEOTIDE SEQUENCE</scope>
    <source>
        <strain evidence="2">BMAN</strain>
    </source>
</reference>
<keyword evidence="3" id="KW-1185">Reference proteome</keyword>
<comment type="caution">
    <text evidence="2">The sequence shown here is derived from an EMBL/GenBank/DDBJ whole genome shotgun (WGS) entry which is preliminary data.</text>
</comment>